<reference evidence="7 8" key="1">
    <citation type="submission" date="2019-12" db="EMBL/GenBank/DDBJ databases">
        <title>Paenibacillus sp. nov., an endophytic bacterium isolated from the stem of Dendrobium.</title>
        <authorList>
            <person name="Zhao R."/>
        </authorList>
    </citation>
    <scope>NUCLEOTIDE SEQUENCE [LARGE SCALE GENOMIC DNA]</scope>
    <source>
        <strain evidence="7 8">HJL G12</strain>
    </source>
</reference>
<feature type="compositionally biased region" description="Basic residues" evidence="5">
    <location>
        <begin position="13"/>
        <end position="25"/>
    </location>
</feature>
<dbReference type="InterPro" id="IPR001173">
    <property type="entry name" value="Glyco_trans_2-like"/>
</dbReference>
<dbReference type="RefSeq" id="WP_160498082.1">
    <property type="nucleotide sequence ID" value="NZ_WUBI01000001.1"/>
</dbReference>
<dbReference type="PANTHER" id="PTHR43179:SF12">
    <property type="entry name" value="GALACTOFURANOSYLTRANSFERASE GLFT2"/>
    <property type="match status" value="1"/>
</dbReference>
<evidence type="ECO:0000256" key="4">
    <source>
        <dbReference type="ARBA" id="ARBA00022679"/>
    </source>
</evidence>
<dbReference type="GO" id="GO:0016757">
    <property type="term" value="F:glycosyltransferase activity"/>
    <property type="evidence" value="ECO:0007669"/>
    <property type="project" value="UniProtKB-KW"/>
</dbReference>
<dbReference type="Gene3D" id="3.40.50.11010">
    <property type="match status" value="1"/>
</dbReference>
<evidence type="ECO:0000313" key="8">
    <source>
        <dbReference type="Proteomes" id="UP000460318"/>
    </source>
</evidence>
<feature type="region of interest" description="Disordered" evidence="5">
    <location>
        <begin position="1"/>
        <end position="44"/>
    </location>
</feature>
<dbReference type="AlphaFoldDB" id="A0A7X3LGF2"/>
<name>A0A7X3LGF2_9BACL</name>
<sequence length="727" mass="83860">MIKAATPPIPKPRQSKKVIPKKRLHVQSPLPDPVDSPYVPDQSELETNTVVSLNENTEETETSRMQSHAEESGLYDVFRFPVIDWESSWQRPQQFSQQFALHGHRVFYMTTGVAVLQKEHATYEEVSRHVKIKRIEPNVWLITLCANRRLDLYRDQMSAADIQYLKWSTDYVMDRFHIEHLVSIVDLPFWTPLVTAMENHKLLYDCMDELPDFSTNDKSILKQEERLAREADLVLASSQLLYGRMNFLHSSVLLLRNGTDNEAVGLASLARTTEDFEQAIERSLQDDDPEQIDARKQCAAQHTWEMRYQELHQVIFEKLFPKVSIVLLTYNNWPYTRQCLLSLQKPHRYPNLEIIIIDNGSTDETLHHLSELDPDLFRIIYSSSNLGFAAGTSLGCRKATGEYIILLNNDTIPPDGSWIRRLIRPLEQNQEIGMTGPMSNHVGNDQTVDHFAGNPIEGANPHWLQDFYDLNKGSYRYTDVLGFFCVAMKRSVFEKVGGLDSNYGIGMFEDDDYCEQVKRAGFKLAVIEDAFVYHHGSSTIKKFTSDEHDTLWKSSKAYYERKWNKPWQMPKRPDNLFIGADTPEEIAARLNKNDHPCTLVLGGVDWSRQNTRWQQIVKQLAADQERIIIVYLNKYHHHDMIGIRKAGPHLYLTNRLDLFAHVPFESTLYCGETNVLDGVQSQRNVIDACSYHAHQLSELRSKLTAPAVFEELQVAFLVRQIMETTLL</sequence>
<dbReference type="Gene3D" id="3.90.550.10">
    <property type="entry name" value="Spore Coat Polysaccharide Biosynthesis Protein SpsA, Chain A"/>
    <property type="match status" value="1"/>
</dbReference>
<dbReference type="Pfam" id="PF00535">
    <property type="entry name" value="Glycos_transf_2"/>
    <property type="match status" value="1"/>
</dbReference>
<dbReference type="EMBL" id="WUBI01000001">
    <property type="protein sequence ID" value="MWV42443.1"/>
    <property type="molecule type" value="Genomic_DNA"/>
</dbReference>
<comment type="similarity">
    <text evidence="2">Belongs to the glycosyltransferase 2 family.</text>
</comment>
<dbReference type="Proteomes" id="UP000460318">
    <property type="component" value="Unassembled WGS sequence"/>
</dbReference>
<evidence type="ECO:0000256" key="2">
    <source>
        <dbReference type="ARBA" id="ARBA00006739"/>
    </source>
</evidence>
<dbReference type="SUPFAM" id="SSF53448">
    <property type="entry name" value="Nucleotide-diphospho-sugar transferases"/>
    <property type="match status" value="1"/>
</dbReference>
<evidence type="ECO:0000256" key="3">
    <source>
        <dbReference type="ARBA" id="ARBA00022676"/>
    </source>
</evidence>
<organism evidence="7 8">
    <name type="scientific">Paenibacillus dendrobii</name>
    <dbReference type="NCBI Taxonomy" id="2691084"/>
    <lineage>
        <taxon>Bacteria</taxon>
        <taxon>Bacillati</taxon>
        <taxon>Bacillota</taxon>
        <taxon>Bacilli</taxon>
        <taxon>Bacillales</taxon>
        <taxon>Paenibacillaceae</taxon>
        <taxon>Paenibacillus</taxon>
    </lineage>
</organism>
<evidence type="ECO:0000313" key="7">
    <source>
        <dbReference type="EMBL" id="MWV42443.1"/>
    </source>
</evidence>
<keyword evidence="8" id="KW-1185">Reference proteome</keyword>
<comment type="caution">
    <text evidence="7">The sequence shown here is derived from an EMBL/GenBank/DDBJ whole genome shotgun (WGS) entry which is preliminary data.</text>
</comment>
<gene>
    <name evidence="7" type="ORF">GRF59_02255</name>
</gene>
<proteinExistence type="inferred from homology"/>
<dbReference type="InterPro" id="IPR029044">
    <property type="entry name" value="Nucleotide-diphossugar_trans"/>
</dbReference>
<evidence type="ECO:0000256" key="1">
    <source>
        <dbReference type="ARBA" id="ARBA00004776"/>
    </source>
</evidence>
<dbReference type="PANTHER" id="PTHR43179">
    <property type="entry name" value="RHAMNOSYLTRANSFERASE WBBL"/>
    <property type="match status" value="1"/>
</dbReference>
<protein>
    <submittedName>
        <fullName evidence="7">Glycosyltransferase</fullName>
    </submittedName>
</protein>
<dbReference type="CDD" id="cd04186">
    <property type="entry name" value="GT_2_like_c"/>
    <property type="match status" value="1"/>
</dbReference>
<comment type="pathway">
    <text evidence="1">Cell wall biogenesis; cell wall polysaccharide biosynthesis.</text>
</comment>
<accession>A0A7X3LGF2</accession>
<keyword evidence="4 7" id="KW-0808">Transferase</keyword>
<evidence type="ECO:0000256" key="5">
    <source>
        <dbReference type="SAM" id="MobiDB-lite"/>
    </source>
</evidence>
<feature type="domain" description="Glycosyltransferase 2-like" evidence="6">
    <location>
        <begin position="324"/>
        <end position="496"/>
    </location>
</feature>
<keyword evidence="3" id="KW-0328">Glycosyltransferase</keyword>
<evidence type="ECO:0000259" key="6">
    <source>
        <dbReference type="Pfam" id="PF00535"/>
    </source>
</evidence>